<evidence type="ECO:0000313" key="1">
    <source>
        <dbReference type="EMBL" id="OAI12445.1"/>
    </source>
</evidence>
<dbReference type="OrthoDB" id="7062109at2"/>
<dbReference type="AlphaFoldDB" id="A0A177N3I1"/>
<comment type="caution">
    <text evidence="1">The sequence shown here is derived from an EMBL/GenBank/DDBJ whole genome shotgun (WGS) entry which is preliminary data.</text>
</comment>
<dbReference type="EMBL" id="LUUJ01000110">
    <property type="protein sequence ID" value="OAI12445.1"/>
    <property type="molecule type" value="Genomic_DNA"/>
</dbReference>
<organism evidence="1 2">
    <name type="scientific">Methylomonas koyamae</name>
    <dbReference type="NCBI Taxonomy" id="702114"/>
    <lineage>
        <taxon>Bacteria</taxon>
        <taxon>Pseudomonadati</taxon>
        <taxon>Pseudomonadota</taxon>
        <taxon>Gammaproteobacteria</taxon>
        <taxon>Methylococcales</taxon>
        <taxon>Methylococcaceae</taxon>
        <taxon>Methylomonas</taxon>
    </lineage>
</organism>
<sequence length="326" mass="36395">MHPLDDADLHAGLTGLELATESVDLGDGVLLAPTHAKFLTPLTLVNTSPPSTDPLKPKPAFWQMGAREKDITVQLIIPRHVAKSFDERFELARFAVLVLRLWSDPGIGLHVVSSHRFEELCELPDNDRPFIVPIETRPRHFPLGTIDPTSVLASLKWVQENWRAAHKLYSSSTEFRLAADSLDAGQFVPNHALTLVSLWASLEAIFSPSTSELKFRVSALIAAYLEPPGAKRLELQKQVASLYDMRSAAAHGKPRHEPEHLLKSFELVRRVLLRMIHEAAVPTKELLERRLFSGSHVLRGNPRLARAAVQIRRSAANLNYHAARCN</sequence>
<name>A0A177N3I1_9GAMM</name>
<protein>
    <submittedName>
        <fullName evidence="1">Uncharacterized protein</fullName>
    </submittedName>
</protein>
<dbReference type="Proteomes" id="UP000077857">
    <property type="component" value="Unassembled WGS sequence"/>
</dbReference>
<dbReference type="RefSeq" id="WP_064041999.1">
    <property type="nucleotide sequence ID" value="NZ_LUUJ01000110.1"/>
</dbReference>
<evidence type="ECO:0000313" key="2">
    <source>
        <dbReference type="Proteomes" id="UP000077857"/>
    </source>
</evidence>
<reference evidence="1 2" key="1">
    <citation type="submission" date="2016-03" db="EMBL/GenBank/DDBJ databases">
        <authorList>
            <person name="Ploux O."/>
        </authorList>
    </citation>
    <scope>NUCLEOTIDE SEQUENCE [LARGE SCALE GENOMIC DNA]</scope>
    <source>
        <strain evidence="1 2">R-45378</strain>
    </source>
</reference>
<gene>
    <name evidence="1" type="ORF">A1507_02895</name>
</gene>
<proteinExistence type="predicted"/>
<accession>A0A177N3I1</accession>